<reference evidence="7 8" key="1">
    <citation type="submission" date="2015-11" db="EMBL/GenBank/DDBJ databases">
        <title>Genomic analysis of 38 Legionella species identifies large and diverse effector repertoires.</title>
        <authorList>
            <person name="Burstein D."/>
            <person name="Amaro F."/>
            <person name="Zusman T."/>
            <person name="Lifshitz Z."/>
            <person name="Cohen O."/>
            <person name="Gilbert J.A."/>
            <person name="Pupko T."/>
            <person name="Shuman H.A."/>
            <person name="Segal G."/>
        </authorList>
    </citation>
    <scope>NUCLEOTIDE SEQUENCE [LARGE SCALE GENOMIC DNA]</scope>
    <source>
        <strain evidence="7 8">Mt.St.Helens-4</strain>
    </source>
</reference>
<evidence type="ECO:0000256" key="2">
    <source>
        <dbReference type="ARBA" id="ARBA00022723"/>
    </source>
</evidence>
<evidence type="ECO:0000313" key="7">
    <source>
        <dbReference type="EMBL" id="KTD54453.1"/>
    </source>
</evidence>
<dbReference type="GO" id="GO:0003676">
    <property type="term" value="F:nucleic acid binding"/>
    <property type="evidence" value="ECO:0007669"/>
    <property type="project" value="InterPro"/>
</dbReference>
<dbReference type="Gene3D" id="1.10.575.10">
    <property type="entry name" value="P1 Nuclease"/>
    <property type="match status" value="1"/>
</dbReference>
<keyword evidence="4" id="KW-0378">Hydrolase</keyword>
<dbReference type="PANTHER" id="PTHR33146">
    <property type="entry name" value="ENDONUCLEASE 4"/>
    <property type="match status" value="1"/>
</dbReference>
<dbReference type="SUPFAM" id="SSF48537">
    <property type="entry name" value="Phospholipase C/P1 nuclease"/>
    <property type="match status" value="1"/>
</dbReference>
<dbReference type="Pfam" id="PF02265">
    <property type="entry name" value="S1-P1_nuclease"/>
    <property type="match status" value="1"/>
</dbReference>
<evidence type="ECO:0000256" key="4">
    <source>
        <dbReference type="ARBA" id="ARBA00022801"/>
    </source>
</evidence>
<evidence type="ECO:0000313" key="8">
    <source>
        <dbReference type="Proteomes" id="UP000054621"/>
    </source>
</evidence>
<dbReference type="GO" id="GO:0006308">
    <property type="term" value="P:DNA catabolic process"/>
    <property type="evidence" value="ECO:0007669"/>
    <property type="project" value="InterPro"/>
</dbReference>
<proteinExistence type="predicted"/>
<protein>
    <submittedName>
        <fullName evidence="7">3'-nucleotidase/nuclease</fullName>
    </submittedName>
</protein>
<dbReference type="PATRIC" id="fig|28087.4.peg.3514"/>
<dbReference type="InterPro" id="IPR008947">
    <property type="entry name" value="PLipase_C/P1_nuclease_dom_sf"/>
</dbReference>
<dbReference type="CDD" id="cd11010">
    <property type="entry name" value="S1-P1_nuclease"/>
    <property type="match status" value="1"/>
</dbReference>
<keyword evidence="2" id="KW-0479">Metal-binding</keyword>
<name>A0A0W0YC37_9GAMM</name>
<evidence type="ECO:0000256" key="3">
    <source>
        <dbReference type="ARBA" id="ARBA00022759"/>
    </source>
</evidence>
<sequence>MIRVIYSFIFCFWVFQGYAWNAAGHKVVAQIAYDNLSPEAKLMSHKYLRSYSHKTPNSSFVRASTWMDEIRFREIYWYDVMHYIDIPFSTEELELPPVESINAVWAIKQAMHVFSSKKTKPSEKQLALRMLIHIIGDIHQPLHAVTRVSQEYPKGDLGGNLFPLGVNPVGNNLHKYWDNGAGFFLGKYDSKKVKKTAHDLEKNLSCSRISTQIEPKKWAKMSHKLALKNAYQLNPKETPSTKYQENAQMLVRKQIVFAGCRLAVILNKLAKA</sequence>
<dbReference type="InterPro" id="IPR003154">
    <property type="entry name" value="S1/P1nuclease"/>
</dbReference>
<dbReference type="OrthoDB" id="267579at2"/>
<dbReference type="PANTHER" id="PTHR33146:SF10">
    <property type="entry name" value="STRAND-SPECIFIC NUCLEASE, PUTATIVE-RELATED"/>
    <property type="match status" value="1"/>
</dbReference>
<accession>A0A0W0YC37</accession>
<keyword evidence="1" id="KW-0540">Nuclease</keyword>
<dbReference type="GO" id="GO:0046872">
    <property type="term" value="F:metal ion binding"/>
    <property type="evidence" value="ECO:0007669"/>
    <property type="project" value="UniProtKB-KW"/>
</dbReference>
<evidence type="ECO:0000256" key="1">
    <source>
        <dbReference type="ARBA" id="ARBA00022722"/>
    </source>
</evidence>
<keyword evidence="3" id="KW-0255">Endonuclease</keyword>
<comment type="caution">
    <text evidence="7">The sequence shown here is derived from an EMBL/GenBank/DDBJ whole genome shotgun (WGS) entry which is preliminary data.</text>
</comment>
<dbReference type="STRING" id="28087.Lsai_3275"/>
<dbReference type="RefSeq" id="WP_027269778.1">
    <property type="nucleotide sequence ID" value="NZ_CAAAJE010000004.1"/>
</dbReference>
<gene>
    <name evidence="7" type="ORF">Lsai_3275</name>
</gene>
<dbReference type="AlphaFoldDB" id="A0A0W0YC37"/>
<dbReference type="eggNOG" id="ENOG502Z82C">
    <property type="taxonomic scope" value="Bacteria"/>
</dbReference>
<dbReference type="GO" id="GO:0004519">
    <property type="term" value="F:endonuclease activity"/>
    <property type="evidence" value="ECO:0007669"/>
    <property type="project" value="UniProtKB-KW"/>
</dbReference>
<dbReference type="Proteomes" id="UP000054621">
    <property type="component" value="Unassembled WGS sequence"/>
</dbReference>
<organism evidence="7 8">
    <name type="scientific">Legionella sainthelensi</name>
    <dbReference type="NCBI Taxonomy" id="28087"/>
    <lineage>
        <taxon>Bacteria</taxon>
        <taxon>Pseudomonadati</taxon>
        <taxon>Pseudomonadota</taxon>
        <taxon>Gammaproteobacteria</taxon>
        <taxon>Legionellales</taxon>
        <taxon>Legionellaceae</taxon>
        <taxon>Legionella</taxon>
    </lineage>
</organism>
<dbReference type="GO" id="GO:0016788">
    <property type="term" value="F:hydrolase activity, acting on ester bonds"/>
    <property type="evidence" value="ECO:0007669"/>
    <property type="project" value="InterPro"/>
</dbReference>
<keyword evidence="5" id="KW-1015">Disulfide bond</keyword>
<dbReference type="EMBL" id="LNYV01000037">
    <property type="protein sequence ID" value="KTD54453.1"/>
    <property type="molecule type" value="Genomic_DNA"/>
</dbReference>
<evidence type="ECO:0000256" key="6">
    <source>
        <dbReference type="ARBA" id="ARBA00023180"/>
    </source>
</evidence>
<keyword evidence="6" id="KW-0325">Glycoprotein</keyword>
<evidence type="ECO:0000256" key="5">
    <source>
        <dbReference type="ARBA" id="ARBA00023157"/>
    </source>
</evidence>